<evidence type="ECO:0000313" key="2">
    <source>
        <dbReference type="EMBL" id="MDG2949182.1"/>
    </source>
</evidence>
<comment type="caution">
    <text evidence="2">The sequence shown here is derived from an EMBL/GenBank/DDBJ whole genome shotgun (WGS) entry which is preliminary data.</text>
</comment>
<protein>
    <submittedName>
        <fullName evidence="2">Uncharacterized protein</fullName>
    </submittedName>
</protein>
<feature type="signal peptide" evidence="1">
    <location>
        <begin position="1"/>
        <end position="19"/>
    </location>
</feature>
<accession>A0AAW6QA52</accession>
<evidence type="ECO:0000313" key="3">
    <source>
        <dbReference type="Proteomes" id="UP001214976"/>
    </source>
</evidence>
<keyword evidence="1" id="KW-0732">Signal</keyword>
<dbReference type="EMBL" id="JARQTW010000002">
    <property type="protein sequence ID" value="MDG2949182.1"/>
    <property type="molecule type" value="Genomic_DNA"/>
</dbReference>
<gene>
    <name evidence="2" type="ORF">P7M15_01380</name>
</gene>
<feature type="chain" id="PRO_5043924871" evidence="1">
    <location>
        <begin position="20"/>
        <end position="179"/>
    </location>
</feature>
<name>A0AAW6QA52_9PAST</name>
<dbReference type="Proteomes" id="UP001214976">
    <property type="component" value="Unassembled WGS sequence"/>
</dbReference>
<evidence type="ECO:0000256" key="1">
    <source>
        <dbReference type="SAM" id="SignalP"/>
    </source>
</evidence>
<reference evidence="2" key="1">
    <citation type="submission" date="2023-03" db="EMBL/GenBank/DDBJ databases">
        <title>Classification of Bisgaard taxon 6 and taxon 10 as Exercitatus varius gen. nov., spec. nov.</title>
        <authorList>
            <person name="Christensen H."/>
        </authorList>
    </citation>
    <scope>NUCLEOTIDE SEQUENCE</scope>
    <source>
        <strain evidence="2">86116</strain>
    </source>
</reference>
<proteinExistence type="predicted"/>
<sequence>MSKNILWLLAVVATLPVYADTTAAESAGKNPNVSKQDIIGEWQCKIIYDDLQIQALDSLDFQADGSTVGTGLLFVHNNFAYESKHTGRWQLKDNVLSETSTDYSFGRIHPSQTEKRLDEEPKLKEFESLFFENLKENSNSGESVNLHILRYDKNQMIIDHVWDNQKRYPGLCRRKVQEW</sequence>
<dbReference type="AlphaFoldDB" id="A0AAW6QA52"/>
<organism evidence="2 3">
    <name type="scientific">Exercitatus varius</name>
    <dbReference type="NCBI Taxonomy" id="67857"/>
    <lineage>
        <taxon>Bacteria</taxon>
        <taxon>Pseudomonadati</taxon>
        <taxon>Pseudomonadota</taxon>
        <taxon>Gammaproteobacteria</taxon>
        <taxon>Pasteurellales</taxon>
        <taxon>Pasteurellaceae</taxon>
        <taxon>Exercitatus</taxon>
    </lineage>
</organism>
<dbReference type="RefSeq" id="WP_317476494.1">
    <property type="nucleotide sequence ID" value="NZ_JARQTW010000002.1"/>
</dbReference>